<dbReference type="GO" id="GO:0003723">
    <property type="term" value="F:RNA binding"/>
    <property type="evidence" value="ECO:0007669"/>
    <property type="project" value="UniProtKB-KW"/>
</dbReference>
<keyword evidence="4" id="KW-0507">mRNA processing</keyword>
<evidence type="ECO:0000256" key="9">
    <source>
        <dbReference type="ARBA" id="ARBA00023128"/>
    </source>
</evidence>
<feature type="compositionally biased region" description="Low complexity" evidence="15">
    <location>
        <begin position="1"/>
        <end position="30"/>
    </location>
</feature>
<dbReference type="GO" id="GO:0003972">
    <property type="term" value="F:RNA ligase (ATP) activity"/>
    <property type="evidence" value="ECO:0007669"/>
    <property type="project" value="UniProtKB-EC"/>
</dbReference>
<dbReference type="InterPro" id="IPR041948">
    <property type="entry name" value="Rnl1/2_C_sf"/>
</dbReference>
<evidence type="ECO:0000256" key="11">
    <source>
        <dbReference type="ARBA" id="ARBA00053771"/>
    </source>
</evidence>
<dbReference type="EC" id="6.5.1.3" evidence="2"/>
<dbReference type="Gene3D" id="3.30.1490.70">
    <property type="match status" value="1"/>
</dbReference>
<dbReference type="FunFam" id="3.30.470.30:FF:000019">
    <property type="entry name" value="Mitochondrial RNA ligase 1"/>
    <property type="match status" value="1"/>
</dbReference>
<feature type="domain" description="RNA ligase" evidence="16">
    <location>
        <begin position="979"/>
        <end position="1195"/>
    </location>
</feature>
<keyword evidence="6" id="KW-0067">ATP-binding</keyword>
<comment type="subcellular location">
    <subcellularLocation>
        <location evidence="1">Mitochondrion</location>
    </subcellularLocation>
</comment>
<evidence type="ECO:0000256" key="7">
    <source>
        <dbReference type="ARBA" id="ARBA00022884"/>
    </source>
</evidence>
<dbReference type="FunFam" id="1.10.10.1810:FF:000001">
    <property type="entry name" value="RNA-editing ligase 1, mitochondrial"/>
    <property type="match status" value="1"/>
</dbReference>
<comment type="caution">
    <text evidence="17">The sequence shown here is derived from an EMBL/GenBank/DDBJ whole genome shotgun (WGS) entry which is preliminary data.</text>
</comment>
<dbReference type="VEuPathDB" id="TriTrypDB:LDHU3_01.0690"/>
<keyword evidence="3 17" id="KW-0436">Ligase</keyword>
<dbReference type="Pfam" id="PF09414">
    <property type="entry name" value="RNA_ligase"/>
    <property type="match status" value="1"/>
</dbReference>
<keyword evidence="5" id="KW-0547">Nucleotide-binding</keyword>
<evidence type="ECO:0000313" key="17">
    <source>
        <dbReference type="EMBL" id="TPP54521.1"/>
    </source>
</evidence>
<proteinExistence type="inferred from homology"/>
<evidence type="ECO:0000259" key="16">
    <source>
        <dbReference type="Pfam" id="PF09414"/>
    </source>
</evidence>
<dbReference type="EMBL" id="RHLC01000041">
    <property type="protein sequence ID" value="TPP54521.1"/>
    <property type="molecule type" value="Genomic_DNA"/>
</dbReference>
<evidence type="ECO:0000256" key="13">
    <source>
        <dbReference type="ARBA" id="ARBA00065943"/>
    </source>
</evidence>
<evidence type="ECO:0000256" key="10">
    <source>
        <dbReference type="ARBA" id="ARBA00034038"/>
    </source>
</evidence>
<evidence type="ECO:0000256" key="2">
    <source>
        <dbReference type="ARBA" id="ARBA00012724"/>
    </source>
</evidence>
<dbReference type="VEuPathDB" id="TriTrypDB:LdCL_010011000"/>
<dbReference type="Gene3D" id="1.10.10.1810">
    <property type="entry name" value="RNA ligase"/>
    <property type="match status" value="1"/>
</dbReference>
<dbReference type="NCBIfam" id="TIGR02307">
    <property type="entry name" value="RNA_lig_RNL2"/>
    <property type="match status" value="1"/>
</dbReference>
<protein>
    <recommendedName>
        <fullName evidence="14">RNA-editing ligase 1, mitochondrial</fullName>
        <ecNumber evidence="2">6.5.1.3</ecNumber>
    </recommendedName>
</protein>
<gene>
    <name evidence="17" type="ORF">CGC21_17815</name>
</gene>
<dbReference type="SUPFAM" id="SSF56091">
    <property type="entry name" value="DNA ligase/mRNA capping enzyme, catalytic domain"/>
    <property type="match status" value="1"/>
</dbReference>
<comment type="similarity">
    <text evidence="12">Belongs to the RNA ligase 2 family.</text>
</comment>
<dbReference type="GO" id="GO:0031019">
    <property type="term" value="C:mitochondrial mRNA editing complex"/>
    <property type="evidence" value="ECO:0007669"/>
    <property type="project" value="UniProtKB-ARBA"/>
</dbReference>
<evidence type="ECO:0000256" key="12">
    <source>
        <dbReference type="ARBA" id="ARBA00061370"/>
    </source>
</evidence>
<keyword evidence="7" id="KW-0694">RNA-binding</keyword>
<dbReference type="GO" id="GO:0005524">
    <property type="term" value="F:ATP binding"/>
    <property type="evidence" value="ECO:0007669"/>
    <property type="project" value="UniProtKB-KW"/>
</dbReference>
<comment type="subunit">
    <text evidence="13">Component of the RNA editing complex (editosome), a 1600 kDa complex composed of at least 20 proteins. Interacts with terminal uridylyltransferase MEAT1.</text>
</comment>
<dbReference type="GO" id="GO:0009451">
    <property type="term" value="P:RNA modification"/>
    <property type="evidence" value="ECO:0007669"/>
    <property type="project" value="UniProtKB-ARBA"/>
</dbReference>
<dbReference type="VEuPathDB" id="TriTrypDB:LdBPK_010600.1"/>
<dbReference type="VEuPathDB" id="TriTrypDB:LdBPK_010610.1"/>
<dbReference type="InterPro" id="IPR021122">
    <property type="entry name" value="RNA_ligase_dom_REL/Rnl2"/>
</dbReference>
<dbReference type="InterPro" id="IPR012647">
    <property type="entry name" value="RNA_lig_RNL2"/>
</dbReference>
<evidence type="ECO:0000313" key="18">
    <source>
        <dbReference type="Proteomes" id="UP000318447"/>
    </source>
</evidence>
<evidence type="ECO:0000256" key="15">
    <source>
        <dbReference type="SAM" id="MobiDB-lite"/>
    </source>
</evidence>
<name>A0A504Y1F6_LEIDO</name>
<evidence type="ECO:0000256" key="14">
    <source>
        <dbReference type="ARBA" id="ARBA00071849"/>
    </source>
</evidence>
<evidence type="ECO:0000256" key="6">
    <source>
        <dbReference type="ARBA" id="ARBA00022840"/>
    </source>
</evidence>
<comment type="function">
    <text evidence="11">Essential for RNA editing. RNA editing in kinetoplastid mitochondria inserts and deletes uridylates at multiple sites in pre-mRNAs as directed by guide RNAs.</text>
</comment>
<evidence type="ECO:0000256" key="3">
    <source>
        <dbReference type="ARBA" id="ARBA00022598"/>
    </source>
</evidence>
<comment type="catalytic activity">
    <reaction evidence="10">
        <text>ATP + (ribonucleotide)n-3'-hydroxyl + 5'-phospho-(ribonucleotide)m = (ribonucleotide)n+m + AMP + diphosphate.</text>
        <dbReference type="EC" id="6.5.1.3"/>
    </reaction>
</comment>
<dbReference type="VEuPathDB" id="TriTrypDB:LDHU3_01.0680"/>
<dbReference type="VEuPathDB" id="TriTrypDB:LdCL_010011100"/>
<sequence>MSSASKSAGAALSWSSSSPAPSAAPTAVAAEPRRRGWKPIKDGRFRIALTHHHASSDDDTGAALSSFTNAAPEDLSGAAAASSLCEKVCRTLSDNARCNECRPGEPHIEVCVEASLVNAINSAYTSTGYPFVVTAGSTRGAVYGSFIDLSNPSLSSLELPPPQSIVVAPSYVGDADRTPAHGLTEMDTLLAIRWSRGDRIMKTAEAAPTVAVAAAAQAKQTPPTIAAGAAGSPYTSVVARTIAHHLSQFPEGIHAIHSSPALRQLLLSNAEANVPPLPTPPQSNAPVQHTLVSASTFNHISVYFVAHQDGKLLYTAPIQSLSASIATRKVTAHQLILVGREEVDALVEDPFTPFPTMPPRRTRIAFAHVPVAGEEAAVFFASKTSRFVGADARKKTVAAAPVRFSVEPHLLIGNQNGDIFLFSLLQERIVQHLNYSAGRPSASASIASGSKGAGSKLVCSPVSCIAEVQNGIEKKVTRMVESAAMAKRNRRRSFGSDGIPTGFNAVAHAAAPSHYYYDVPPSLYAVGFDDGQMLIVGVTCEGGWMLRHLNNHHFGMRPIHSIAVRVPSFYARLWTSYLPPITFADRGSKSEVAALPPITTLITVESALIVHEEEQLVAAISCNGGSIALVRLPGMEIISSVAPTAYNAVGEILALQWTATSPRYLLTPDILVASGEDDTMTAFQLLTQLLVNTSDWSHHNGNDNVSRMSSTESVPANARLRILEKKQFHRSWVSRLNLMPVVVPAATANAKDAGRSNSGGMPQYLGVCLVASSYDHRTSFWPYMFSGQQRRAGEAEGPDSANAAASAWSVGEGAGSVEHADSLMLGLTSNSVPFGTISVPDRYVLVDGPTTAYPLHPELVIDAAAAGAGTSFFLTTVCCRGKLKFWSVQVKVYHATLCSSRGSGSVLRRQASALLSATAVSPPCLSTTSTTTSSQSLATPRRCYMPLPQNQEDFSAYAEIDLPTETRIDAIRRTGIASQEWVACEKVHGTNFAIYLINESEVRFAKRSGIMDPSENFFGYHLLIDDFTAQVRALCALLKRKYGVTGRMGRVVLHGELFGAKYKHPLVPKSTKWCTLPNKKRIPISGVEIQSEPFPQYSPELHYFAFDVKYSVSGAEEDVVLLPFDDFTEVCSQVPNLLYAKPLVRGTLDECLAFDVENFITPLPALLGLGNYPLEGNLAEGVVIRHVRRGDPAVESSGVSTIIKLRCSSFMELKHPGKQQELKATFLDTVRAGALQRVRKGKKVTVLADSMLPKLEAAANALLLNNVSEGRLSNVLSKIGREPLLTGEVKQEDVVLMLAQDALKDFLKETDPVVLNTSLSFRKTLIRSVYFAAEELLQGEWKRVMDRLKASQTEIDAAIAAQEKAEAQ</sequence>
<dbReference type="GO" id="GO:0020023">
    <property type="term" value="C:kinetoplast"/>
    <property type="evidence" value="ECO:0007669"/>
    <property type="project" value="UniProtKB-ARBA"/>
</dbReference>
<feature type="region of interest" description="Disordered" evidence="15">
    <location>
        <begin position="1"/>
        <end position="35"/>
    </location>
</feature>
<evidence type="ECO:0000256" key="5">
    <source>
        <dbReference type="ARBA" id="ARBA00022741"/>
    </source>
</evidence>
<accession>A0A504Y1F6</accession>
<evidence type="ECO:0000256" key="4">
    <source>
        <dbReference type="ARBA" id="ARBA00022664"/>
    </source>
</evidence>
<dbReference type="Gene3D" id="3.30.470.30">
    <property type="entry name" value="DNA ligase/mRNA capping enzyme"/>
    <property type="match status" value="1"/>
</dbReference>
<keyword evidence="9" id="KW-0496">Mitochondrion</keyword>
<dbReference type="GO" id="GO:0006397">
    <property type="term" value="P:mRNA processing"/>
    <property type="evidence" value="ECO:0007669"/>
    <property type="project" value="UniProtKB-KW"/>
</dbReference>
<evidence type="ECO:0000256" key="1">
    <source>
        <dbReference type="ARBA" id="ARBA00004173"/>
    </source>
</evidence>
<organism evidence="17 18">
    <name type="scientific">Leishmania donovani</name>
    <dbReference type="NCBI Taxonomy" id="5661"/>
    <lineage>
        <taxon>Eukaryota</taxon>
        <taxon>Discoba</taxon>
        <taxon>Euglenozoa</taxon>
        <taxon>Kinetoplastea</taxon>
        <taxon>Metakinetoplastina</taxon>
        <taxon>Trypanosomatida</taxon>
        <taxon>Trypanosomatidae</taxon>
        <taxon>Leishmaniinae</taxon>
        <taxon>Leishmania</taxon>
    </lineage>
</organism>
<keyword evidence="8" id="KW-0809">Transit peptide</keyword>
<dbReference type="Proteomes" id="UP000318447">
    <property type="component" value="Unassembled WGS sequence"/>
</dbReference>
<evidence type="ECO:0000256" key="8">
    <source>
        <dbReference type="ARBA" id="ARBA00022946"/>
    </source>
</evidence>
<reference evidence="18" key="1">
    <citation type="submission" date="2019-02" db="EMBL/GenBank/DDBJ databases">
        <title>FDA dAtabase for Regulatory Grade micrObial Sequences (FDA-ARGOS): Supporting development and validation of Infectious Disease Dx tests.</title>
        <authorList>
            <person name="Duncan R."/>
            <person name="Fisher C."/>
            <person name="Tallon L."/>
            <person name="Sadzewicz L."/>
            <person name="Sengamalay N."/>
            <person name="Ott S."/>
            <person name="Godinez A."/>
            <person name="Nagaraj S."/>
            <person name="Vavikolanu K."/>
            <person name="Nadendla S."/>
            <person name="Aluvathingal J."/>
            <person name="Sichtig H."/>
        </authorList>
    </citation>
    <scope>NUCLEOTIDE SEQUENCE [LARGE SCALE GENOMIC DNA]</scope>
    <source>
        <strain evidence="18">FDAARGOS_361</strain>
    </source>
</reference>